<name>S4TE77_9VIRU</name>
<sequence length="237" mass="26210">MFFIFFQNLSRMPAVKRKRASTKGKGKRSRKSRAPRRIPRISQAPFPSQKVAKLRYVENFQVTSPADGLTLALKHFSANSIYDPNRSIGGHQPYGHDQFQLLYQHYEVLEAKIKCTFTCGDTDKGPVASTICAIRMNGSVGVGSPLDEITMLESPDVVYGVMTPGTGKLVLNHSFRQKDLYPTTHMGLTALFGQDPSEQAFFTLAFGSGSAAAASTDVLLEIEYKCRFFEPKALAMS</sequence>
<evidence type="ECO:0000256" key="1">
    <source>
        <dbReference type="SAM" id="MobiDB-lite"/>
    </source>
</evidence>
<proteinExistence type="predicted"/>
<evidence type="ECO:0000313" key="2">
    <source>
        <dbReference type="EMBL" id="AGA18481.1"/>
    </source>
</evidence>
<dbReference type="EMBL" id="JX904649">
    <property type="protein sequence ID" value="AGA18481.1"/>
    <property type="molecule type" value="Genomic_DNA"/>
</dbReference>
<reference evidence="2" key="1">
    <citation type="journal article" date="2013" name="ISME J.">
        <title>Previously unknown and highly divergent ssDNA viruses populate the oceans.</title>
        <authorList>
            <person name="Labonte J.M."/>
            <person name="Suttle C.A."/>
        </authorList>
    </citation>
    <scope>NUCLEOTIDE SEQUENCE</scope>
</reference>
<feature type="compositionally biased region" description="Basic residues" evidence="1">
    <location>
        <begin position="15"/>
        <end position="39"/>
    </location>
</feature>
<feature type="region of interest" description="Disordered" evidence="1">
    <location>
        <begin position="15"/>
        <end position="42"/>
    </location>
</feature>
<protein>
    <recommendedName>
        <fullName evidence="3">Capsid protein</fullName>
    </recommendedName>
</protein>
<accession>S4TE77</accession>
<evidence type="ECO:0008006" key="3">
    <source>
        <dbReference type="Google" id="ProtNLM"/>
    </source>
</evidence>
<organism evidence="2">
    <name type="scientific">uncultured marine virus</name>
    <dbReference type="NCBI Taxonomy" id="186617"/>
    <lineage>
        <taxon>Viruses</taxon>
        <taxon>environmental samples</taxon>
    </lineage>
</organism>